<dbReference type="GO" id="GO:0015577">
    <property type="term" value="F:galactitol transmembrane transporter activity"/>
    <property type="evidence" value="ECO:0007669"/>
    <property type="project" value="InterPro"/>
</dbReference>
<feature type="transmembrane region" description="Helical" evidence="9">
    <location>
        <begin position="98"/>
        <end position="116"/>
    </location>
</feature>
<keyword evidence="8 9" id="KW-0472">Membrane</keyword>
<evidence type="ECO:0000256" key="2">
    <source>
        <dbReference type="ARBA" id="ARBA00022448"/>
    </source>
</evidence>
<keyword evidence="4" id="KW-0762">Sugar transport</keyword>
<name>A0A3E2VZ13_CLOIN</name>
<evidence type="ECO:0000256" key="5">
    <source>
        <dbReference type="ARBA" id="ARBA00022683"/>
    </source>
</evidence>
<dbReference type="EMBL" id="QVEV01000007">
    <property type="protein sequence ID" value="RGC16743.1"/>
    <property type="molecule type" value="Genomic_DNA"/>
</dbReference>
<feature type="transmembrane region" description="Helical" evidence="9">
    <location>
        <begin position="357"/>
        <end position="380"/>
    </location>
</feature>
<evidence type="ECO:0000256" key="9">
    <source>
        <dbReference type="SAM" id="Phobius"/>
    </source>
</evidence>
<dbReference type="InterPro" id="IPR013853">
    <property type="entry name" value="EIIC-GAT"/>
</dbReference>
<proteinExistence type="predicted"/>
<gene>
    <name evidence="10" type="ORF">DXA38_06815</name>
</gene>
<dbReference type="PANTHER" id="PTHR37324:SF2">
    <property type="entry name" value="PTS SYSTEM GALACTITOL-SPECIFIC EIIC COMPONENT"/>
    <property type="match status" value="1"/>
</dbReference>
<keyword evidence="2" id="KW-0813">Transport</keyword>
<dbReference type="RefSeq" id="WP_117442516.1">
    <property type="nucleotide sequence ID" value="NZ_BAABYY010000002.1"/>
</dbReference>
<evidence type="ECO:0000256" key="7">
    <source>
        <dbReference type="ARBA" id="ARBA00022989"/>
    </source>
</evidence>
<keyword evidence="7 9" id="KW-1133">Transmembrane helix</keyword>
<evidence type="ECO:0000256" key="1">
    <source>
        <dbReference type="ARBA" id="ARBA00004651"/>
    </source>
</evidence>
<dbReference type="OrthoDB" id="9787936at2"/>
<evidence type="ECO:0000313" key="10">
    <source>
        <dbReference type="EMBL" id="RGC16743.1"/>
    </source>
</evidence>
<feature type="transmembrane region" description="Helical" evidence="9">
    <location>
        <begin position="293"/>
        <end position="325"/>
    </location>
</feature>
<evidence type="ECO:0000256" key="4">
    <source>
        <dbReference type="ARBA" id="ARBA00022597"/>
    </source>
</evidence>
<evidence type="ECO:0000256" key="8">
    <source>
        <dbReference type="ARBA" id="ARBA00023136"/>
    </source>
</evidence>
<keyword evidence="3" id="KW-1003">Cell membrane</keyword>
<dbReference type="PIRSF" id="PIRSF006304">
    <property type="entry name" value="GatC"/>
    <property type="match status" value="1"/>
</dbReference>
<feature type="transmembrane region" description="Helical" evidence="9">
    <location>
        <begin position="421"/>
        <end position="438"/>
    </location>
</feature>
<feature type="transmembrane region" description="Helical" evidence="9">
    <location>
        <begin position="19"/>
        <end position="37"/>
    </location>
</feature>
<dbReference type="PANTHER" id="PTHR37324">
    <property type="entry name" value="PTS SYSTEM GALACTITOL-SPECIFIC EIIC COMPONENT"/>
    <property type="match status" value="1"/>
</dbReference>
<organism evidence="10 11">
    <name type="scientific">Clostridium innocuum</name>
    <dbReference type="NCBI Taxonomy" id="1522"/>
    <lineage>
        <taxon>Bacteria</taxon>
        <taxon>Bacillati</taxon>
        <taxon>Bacillota</taxon>
        <taxon>Clostridia</taxon>
        <taxon>Eubacteriales</taxon>
        <taxon>Clostridiaceae</taxon>
        <taxon>Clostridium</taxon>
    </lineage>
</organism>
<keyword evidence="5" id="KW-0598">Phosphotransferase system</keyword>
<sequence length="463" mass="50494">MEIISSIFDFILNDLGSNIFLPALMMILGLLVGMKFLKSFSSAITFGVALAGMSLVIGYMTGAISPAAEAMTKSLGKTFNIVDGGWVTLASITWSWKYAFLLFPFQIGINLIMFVTKRTKTINVDLWNVWGKIFQCIVIKAITGSMVIGFVVAGIRIVLELILGDALQPRILEKSGLPGVTCPHSLMLFGAVLYPLDMLLRKIPALEKNQIDAAYLKDKIGVFAENHVMGFILGILFGVIARYDIPASLMLGITCATAMTLLPMATKIFMQALAPISDACTTFMKKHSKGREVLIGLDAPIILGNAEIWVSCMITIPFTLLWAVILPWNSMLPFAGIVNLALALAAFYVCNGNIVRMLILMIFVGSPIFLLCGTALAPMISDLAVQNGFIEAGTMVSNSALDAPVFCYAFSFIFEITKGNFLPMLAAVYFLFGYVVMVRDLKKIYRKKDEAETAKVDAESLKA</sequence>
<comment type="caution">
    <text evidence="10">The sequence shown here is derived from an EMBL/GenBank/DDBJ whole genome shotgun (WGS) entry which is preliminary data.</text>
</comment>
<dbReference type="GO" id="GO:0005886">
    <property type="term" value="C:plasma membrane"/>
    <property type="evidence" value="ECO:0007669"/>
    <property type="project" value="UniProtKB-SubCell"/>
</dbReference>
<dbReference type="InterPro" id="IPR004703">
    <property type="entry name" value="PTS_sugar-sp_permease"/>
</dbReference>
<dbReference type="AlphaFoldDB" id="A0A3E2VZ13"/>
<feature type="transmembrane region" description="Helical" evidence="9">
    <location>
        <begin position="247"/>
        <end position="265"/>
    </location>
</feature>
<evidence type="ECO:0000256" key="3">
    <source>
        <dbReference type="ARBA" id="ARBA00022475"/>
    </source>
</evidence>
<feature type="transmembrane region" description="Helical" evidence="9">
    <location>
        <begin position="137"/>
        <end position="163"/>
    </location>
</feature>
<feature type="transmembrane region" description="Helical" evidence="9">
    <location>
        <begin position="331"/>
        <end position="350"/>
    </location>
</feature>
<dbReference type="Proteomes" id="UP000260025">
    <property type="component" value="Unassembled WGS sequence"/>
</dbReference>
<evidence type="ECO:0000313" key="11">
    <source>
        <dbReference type="Proteomes" id="UP000260025"/>
    </source>
</evidence>
<evidence type="ECO:0000256" key="6">
    <source>
        <dbReference type="ARBA" id="ARBA00022692"/>
    </source>
</evidence>
<keyword evidence="6 9" id="KW-0812">Transmembrane</keyword>
<accession>A0A3E2VZ13</accession>
<reference evidence="10 11" key="1">
    <citation type="submission" date="2018-08" db="EMBL/GenBank/DDBJ databases">
        <title>A genome reference for cultivated species of the human gut microbiota.</title>
        <authorList>
            <person name="Zou Y."/>
            <person name="Xue W."/>
            <person name="Luo G."/>
        </authorList>
    </citation>
    <scope>NUCLEOTIDE SEQUENCE [LARGE SCALE GENOMIC DNA]</scope>
    <source>
        <strain evidence="10 11">OF01-2LB</strain>
    </source>
</reference>
<feature type="transmembrane region" description="Helical" evidence="9">
    <location>
        <begin position="183"/>
        <end position="200"/>
    </location>
</feature>
<dbReference type="GO" id="GO:0009401">
    <property type="term" value="P:phosphoenolpyruvate-dependent sugar phosphotransferase system"/>
    <property type="evidence" value="ECO:0007669"/>
    <property type="project" value="UniProtKB-KW"/>
</dbReference>
<comment type="subcellular location">
    <subcellularLocation>
        <location evidence="1">Cell membrane</location>
        <topology evidence="1">Multi-pass membrane protein</topology>
    </subcellularLocation>
</comment>
<feature type="transmembrane region" description="Helical" evidence="9">
    <location>
        <begin position="44"/>
        <end position="64"/>
    </location>
</feature>
<dbReference type="Pfam" id="PF03611">
    <property type="entry name" value="EIIC-GAT"/>
    <property type="match status" value="1"/>
</dbReference>
<feature type="transmembrane region" description="Helical" evidence="9">
    <location>
        <begin position="220"/>
        <end position="241"/>
    </location>
</feature>
<protein>
    <submittedName>
        <fullName evidence="10">PTS galactitol transporter subunit IIC</fullName>
    </submittedName>
</protein>